<feature type="domain" description="CBS" evidence="10">
    <location>
        <begin position="231"/>
        <end position="294"/>
    </location>
</feature>
<evidence type="ECO:0000256" key="7">
    <source>
        <dbReference type="PROSITE-ProRule" id="PRU00703"/>
    </source>
</evidence>
<dbReference type="Gene3D" id="3.10.580.10">
    <property type="entry name" value="CBS-domain"/>
    <property type="match status" value="1"/>
</dbReference>
<evidence type="ECO:0000256" key="2">
    <source>
        <dbReference type="ARBA" id="ARBA00022692"/>
    </source>
</evidence>
<evidence type="ECO:0000256" key="1">
    <source>
        <dbReference type="ARBA" id="ARBA00004141"/>
    </source>
</evidence>
<feature type="domain" description="CBS" evidence="10">
    <location>
        <begin position="298"/>
        <end position="358"/>
    </location>
</feature>
<dbReference type="Proteomes" id="UP001163152">
    <property type="component" value="Chromosome"/>
</dbReference>
<dbReference type="Pfam" id="PF00571">
    <property type="entry name" value="CBS"/>
    <property type="match status" value="2"/>
</dbReference>
<evidence type="ECO:0000259" key="11">
    <source>
        <dbReference type="PROSITE" id="PS51846"/>
    </source>
</evidence>
<dbReference type="SUPFAM" id="SSF54631">
    <property type="entry name" value="CBS-domain pair"/>
    <property type="match status" value="1"/>
</dbReference>
<dbReference type="EMBL" id="CP113797">
    <property type="protein sequence ID" value="WAL61304.1"/>
    <property type="molecule type" value="Genomic_DNA"/>
</dbReference>
<reference evidence="12" key="1">
    <citation type="submission" date="2022-12" db="EMBL/GenBank/DDBJ databases">
        <title>Polyphasic identification of a Novel Hot-Spring Cyanobacterium Ocullathermofonsia sinensis gen nov. sp. nov. and Genomic Insights on its Adaptations to the Thermal Habitat.</title>
        <authorList>
            <person name="Daroch M."/>
            <person name="Tang J."/>
            <person name="Jiang Y."/>
        </authorList>
    </citation>
    <scope>NUCLEOTIDE SEQUENCE</scope>
    <source>
        <strain evidence="12">PKUAC-SCTA174</strain>
    </source>
</reference>
<feature type="transmembrane region" description="Helical" evidence="9">
    <location>
        <begin position="83"/>
        <end position="109"/>
    </location>
</feature>
<dbReference type="Pfam" id="PF01595">
    <property type="entry name" value="CNNM"/>
    <property type="match status" value="1"/>
</dbReference>
<organism evidence="12 13">
    <name type="scientific">Thermocoleostomius sinensis A174</name>
    <dbReference type="NCBI Taxonomy" id="2016057"/>
    <lineage>
        <taxon>Bacteria</taxon>
        <taxon>Bacillati</taxon>
        <taxon>Cyanobacteriota</taxon>
        <taxon>Cyanophyceae</taxon>
        <taxon>Oculatellales</taxon>
        <taxon>Oculatellaceae</taxon>
        <taxon>Thermocoleostomius</taxon>
    </lineage>
</organism>
<dbReference type="InterPro" id="IPR044751">
    <property type="entry name" value="Ion_transp-like_CBS"/>
</dbReference>
<dbReference type="PANTHER" id="PTHR22777:SF17">
    <property type="entry name" value="UPF0053 PROTEIN SLL0260"/>
    <property type="match status" value="1"/>
</dbReference>
<dbReference type="KEGG" id="tsin:OXH18_04715"/>
<dbReference type="FunFam" id="3.10.580.10:FF:000002">
    <property type="entry name" value="Magnesium/cobalt efflux protein CorC"/>
    <property type="match status" value="1"/>
</dbReference>
<evidence type="ECO:0000256" key="8">
    <source>
        <dbReference type="PROSITE-ProRule" id="PRU01193"/>
    </source>
</evidence>
<dbReference type="InterPro" id="IPR000644">
    <property type="entry name" value="CBS_dom"/>
</dbReference>
<evidence type="ECO:0000256" key="6">
    <source>
        <dbReference type="ARBA" id="ARBA00023136"/>
    </source>
</evidence>
<evidence type="ECO:0000256" key="4">
    <source>
        <dbReference type="ARBA" id="ARBA00022989"/>
    </source>
</evidence>
<accession>A0A9E8ZGA7</accession>
<dbReference type="SMART" id="SM00116">
    <property type="entry name" value="CBS"/>
    <property type="match status" value="2"/>
</dbReference>
<dbReference type="PROSITE" id="PS51846">
    <property type="entry name" value="CNNM"/>
    <property type="match status" value="1"/>
</dbReference>
<feature type="domain" description="CNNM transmembrane" evidence="11">
    <location>
        <begin position="23"/>
        <end position="212"/>
    </location>
</feature>
<evidence type="ECO:0000313" key="13">
    <source>
        <dbReference type="Proteomes" id="UP001163152"/>
    </source>
</evidence>
<keyword evidence="13" id="KW-1185">Reference proteome</keyword>
<dbReference type="AlphaFoldDB" id="A0A9E8ZGA7"/>
<dbReference type="PROSITE" id="PS51371">
    <property type="entry name" value="CBS"/>
    <property type="match status" value="2"/>
</dbReference>
<evidence type="ECO:0000256" key="3">
    <source>
        <dbReference type="ARBA" id="ARBA00022737"/>
    </source>
</evidence>
<dbReference type="InterPro" id="IPR046342">
    <property type="entry name" value="CBS_dom_sf"/>
</dbReference>
<dbReference type="GO" id="GO:0016020">
    <property type="term" value="C:membrane"/>
    <property type="evidence" value="ECO:0007669"/>
    <property type="project" value="UniProtKB-SubCell"/>
</dbReference>
<feature type="transmembrane region" description="Helical" evidence="9">
    <location>
        <begin position="154"/>
        <end position="174"/>
    </location>
</feature>
<name>A0A9E8ZGA7_9CYAN</name>
<sequence>MNFLPVSLSPSSLQPLMAQTTPILGNLWVDVSVLILMLMLSAFFSGSETAITALDNLKLRALIKEQGDRGGLFSLVLEKRARFITTLLVGNNLVNNFSAILTSNLFAVWFGSSEAVLAATVVITVLVLIFGEITPKSLAINNVMPIFRAVVRPIYWLSKLLTWLGIVPLMEAIAQTAIRLFQSNVTQQGESVQDLQLMIEVLGGKGQLDLDRRQLLNKALMLDRIRAYDVVKPRVDMRTISHEATLQDLVDLCLETGYSRIPVQEESKDEIIGIVHLKRALQELKTLREQGCEVDAPVTQAMDAPVFVPEVKRVADLLKEMLQQRLHLAIVVDEYGGTVGIVTLEDILEELVGEIYDESDFPSRLSLRNRSLGNLRKFG</sequence>
<keyword evidence="6 8" id="KW-0472">Membrane</keyword>
<keyword evidence="3" id="KW-0677">Repeat</keyword>
<keyword evidence="4 8" id="KW-1133">Transmembrane helix</keyword>
<evidence type="ECO:0000259" key="10">
    <source>
        <dbReference type="PROSITE" id="PS51371"/>
    </source>
</evidence>
<keyword evidence="2 8" id="KW-0812">Transmembrane</keyword>
<dbReference type="InterPro" id="IPR002550">
    <property type="entry name" value="CNNM"/>
</dbReference>
<dbReference type="PANTHER" id="PTHR22777">
    <property type="entry name" value="HEMOLYSIN-RELATED"/>
    <property type="match status" value="1"/>
</dbReference>
<feature type="transmembrane region" description="Helical" evidence="9">
    <location>
        <begin position="115"/>
        <end position="133"/>
    </location>
</feature>
<evidence type="ECO:0000256" key="9">
    <source>
        <dbReference type="SAM" id="Phobius"/>
    </source>
</evidence>
<protein>
    <submittedName>
        <fullName evidence="12">Hemolysin family protein</fullName>
    </submittedName>
</protein>
<dbReference type="CDD" id="cd04590">
    <property type="entry name" value="CBS_pair_CorC_HlyC_assoc"/>
    <property type="match status" value="1"/>
</dbReference>
<keyword evidence="5 7" id="KW-0129">CBS domain</keyword>
<comment type="subcellular location">
    <subcellularLocation>
        <location evidence="1">Membrane</location>
        <topology evidence="1">Multi-pass membrane protein</topology>
    </subcellularLocation>
</comment>
<gene>
    <name evidence="12" type="ORF">OXH18_04715</name>
</gene>
<feature type="transmembrane region" description="Helical" evidence="9">
    <location>
        <begin position="34"/>
        <end position="54"/>
    </location>
</feature>
<proteinExistence type="predicted"/>
<evidence type="ECO:0000313" key="12">
    <source>
        <dbReference type="EMBL" id="WAL61304.1"/>
    </source>
</evidence>
<evidence type="ECO:0000256" key="5">
    <source>
        <dbReference type="ARBA" id="ARBA00023122"/>
    </source>
</evidence>